<reference evidence="4 5" key="1">
    <citation type="journal article" date="2019" name="ACS Chem. Biol.">
        <title>Identification and Mobilization of a Cryptic Antibiotic Biosynthesis Gene Locus from a Human-Pathogenic Nocardia Isolate.</title>
        <authorList>
            <person name="Herisse M."/>
            <person name="Ishida K."/>
            <person name="Porter J.L."/>
            <person name="Howden B."/>
            <person name="Hertweck C."/>
            <person name="Stinear T.P."/>
            <person name="Pidot S.J."/>
        </authorList>
    </citation>
    <scope>NUCLEOTIDE SEQUENCE [LARGE SCALE GENOMIC DNA]</scope>
    <source>
        <strain evidence="4 5">AUSMDU00012717</strain>
    </source>
</reference>
<protein>
    <submittedName>
        <fullName evidence="4">DUF4352 domain-containing protein</fullName>
    </submittedName>
</protein>
<proteinExistence type="predicted"/>
<organism evidence="4 5">
    <name type="scientific">Nocardia arthritidis</name>
    <dbReference type="NCBI Taxonomy" id="228602"/>
    <lineage>
        <taxon>Bacteria</taxon>
        <taxon>Bacillati</taxon>
        <taxon>Actinomycetota</taxon>
        <taxon>Actinomycetes</taxon>
        <taxon>Mycobacteriales</taxon>
        <taxon>Nocardiaceae</taxon>
        <taxon>Nocardia</taxon>
    </lineage>
</organism>
<dbReference type="KEGG" id="nah:F5544_42345"/>
<evidence type="ECO:0000259" key="3">
    <source>
        <dbReference type="Pfam" id="PF11611"/>
    </source>
</evidence>
<dbReference type="InterPro" id="IPR029050">
    <property type="entry name" value="Immunoprotect_excell_Ig-like"/>
</dbReference>
<evidence type="ECO:0000313" key="5">
    <source>
        <dbReference type="Proteomes" id="UP000503540"/>
    </source>
</evidence>
<keyword evidence="2" id="KW-0472">Membrane</keyword>
<sequence>MTAADDIAAVAVGGQKPVEGQRHWSDTTRFRRPCPEMGSAGFEPFRRRSNTAFPALGITRHIYVIFGSCDKIASIRNNSSPARVVSRAAVATLAPVGSDSARKKLSANGIAAIVGVIILIVGGYFAVHALIASAGTNGGQNNPISNAPTGTAQPIVGKPVQDGVFEYIVTGTETGAKTLSENGISKQARGVFTVIVVKVKNISNDKHSFSPSDQVVFDAQNRQHEADFTTSFSKAYVDIEPGAEITARLVYDMAPDTVAKRIELHDSMFSFGTKVDFN</sequence>
<evidence type="ECO:0000256" key="1">
    <source>
        <dbReference type="ARBA" id="ARBA00022729"/>
    </source>
</evidence>
<dbReference type="Pfam" id="PF11611">
    <property type="entry name" value="DUF4352"/>
    <property type="match status" value="1"/>
</dbReference>
<evidence type="ECO:0000313" key="4">
    <source>
        <dbReference type="EMBL" id="QIS16278.1"/>
    </source>
</evidence>
<name>A0A6G9YSU5_9NOCA</name>
<dbReference type="InterPro" id="IPR029051">
    <property type="entry name" value="DUF4352"/>
</dbReference>
<feature type="domain" description="DUF4352" evidence="3">
    <location>
        <begin position="156"/>
        <end position="270"/>
    </location>
</feature>
<dbReference type="Proteomes" id="UP000503540">
    <property type="component" value="Chromosome"/>
</dbReference>
<gene>
    <name evidence="4" type="ORF">F5544_42345</name>
</gene>
<feature type="transmembrane region" description="Helical" evidence="2">
    <location>
        <begin position="110"/>
        <end position="131"/>
    </location>
</feature>
<accession>A0A6G9YSU5</accession>
<keyword evidence="2" id="KW-0812">Transmembrane</keyword>
<evidence type="ECO:0000256" key="2">
    <source>
        <dbReference type="SAM" id="Phobius"/>
    </source>
</evidence>
<keyword evidence="5" id="KW-1185">Reference proteome</keyword>
<dbReference type="Gene3D" id="2.60.40.1240">
    <property type="match status" value="1"/>
</dbReference>
<dbReference type="AlphaFoldDB" id="A0A6G9YSU5"/>
<keyword evidence="2" id="KW-1133">Transmembrane helix</keyword>
<dbReference type="EMBL" id="CP046172">
    <property type="protein sequence ID" value="QIS16278.1"/>
    <property type="molecule type" value="Genomic_DNA"/>
</dbReference>
<keyword evidence="1" id="KW-0732">Signal</keyword>